<proteinExistence type="predicted"/>
<accession>A0A8S1KVB2</accession>
<name>A0A8S1KVB2_9CILI</name>
<organism evidence="1 2">
    <name type="scientific">Paramecium sonneborni</name>
    <dbReference type="NCBI Taxonomy" id="65129"/>
    <lineage>
        <taxon>Eukaryota</taxon>
        <taxon>Sar</taxon>
        <taxon>Alveolata</taxon>
        <taxon>Ciliophora</taxon>
        <taxon>Intramacronucleata</taxon>
        <taxon>Oligohymenophorea</taxon>
        <taxon>Peniculida</taxon>
        <taxon>Parameciidae</taxon>
        <taxon>Paramecium</taxon>
    </lineage>
</organism>
<gene>
    <name evidence="1" type="ORF">PSON_ATCC_30995.1.T0130093</name>
</gene>
<dbReference type="Proteomes" id="UP000692954">
    <property type="component" value="Unassembled WGS sequence"/>
</dbReference>
<dbReference type="AlphaFoldDB" id="A0A8S1KVB2"/>
<evidence type="ECO:0000313" key="1">
    <source>
        <dbReference type="EMBL" id="CAD8059178.1"/>
    </source>
</evidence>
<dbReference type="EMBL" id="CAJJDN010000013">
    <property type="protein sequence ID" value="CAD8059178.1"/>
    <property type="molecule type" value="Genomic_DNA"/>
</dbReference>
<sequence length="142" mass="17072">MNKIEVLKQGNQITNQLRDELVNLFSMTDTEDDYLLSNRAQTIKSEIEQRFKYRWTIILFRNDAQFESSFVFAEEFILELKSEDYGMLAYIIPDQPLNQYEPRRDFGVRKPYYKDVIDQQQFQSDNSPISYPGIRYHPTYYP</sequence>
<dbReference type="OrthoDB" id="291811at2759"/>
<comment type="caution">
    <text evidence="1">The sequence shown here is derived from an EMBL/GenBank/DDBJ whole genome shotgun (WGS) entry which is preliminary data.</text>
</comment>
<protein>
    <submittedName>
        <fullName evidence="1">Uncharacterized protein</fullName>
    </submittedName>
</protein>
<keyword evidence="2" id="KW-1185">Reference proteome</keyword>
<reference evidence="1" key="1">
    <citation type="submission" date="2021-01" db="EMBL/GenBank/DDBJ databases">
        <authorList>
            <consortium name="Genoscope - CEA"/>
            <person name="William W."/>
        </authorList>
    </citation>
    <scope>NUCLEOTIDE SEQUENCE</scope>
</reference>
<evidence type="ECO:0000313" key="2">
    <source>
        <dbReference type="Proteomes" id="UP000692954"/>
    </source>
</evidence>